<dbReference type="GO" id="GO:0004842">
    <property type="term" value="F:ubiquitin-protein transferase activity"/>
    <property type="evidence" value="ECO:0007669"/>
    <property type="project" value="TreeGrafter"/>
</dbReference>
<dbReference type="Proteomes" id="UP001489004">
    <property type="component" value="Unassembled WGS sequence"/>
</dbReference>
<dbReference type="PROSITE" id="PS50088">
    <property type="entry name" value="ANK_REPEAT"/>
    <property type="match status" value="3"/>
</dbReference>
<feature type="repeat" description="ANK" evidence="3">
    <location>
        <begin position="601"/>
        <end position="628"/>
    </location>
</feature>
<dbReference type="AlphaFoldDB" id="A0AAW1R5N3"/>
<dbReference type="Pfam" id="PF12796">
    <property type="entry name" value="Ank_2"/>
    <property type="match status" value="1"/>
</dbReference>
<dbReference type="EMBL" id="JALJOR010000001">
    <property type="protein sequence ID" value="KAK9828949.1"/>
    <property type="molecule type" value="Genomic_DNA"/>
</dbReference>
<keyword evidence="2 3" id="KW-0040">ANK repeat</keyword>
<name>A0AAW1R5N3_9CHLO</name>
<gene>
    <name evidence="5" type="ORF">WJX72_002982</name>
</gene>
<comment type="caution">
    <text evidence="5">The sequence shown here is derived from an EMBL/GenBank/DDBJ whole genome shotgun (WGS) entry which is preliminary data.</text>
</comment>
<evidence type="ECO:0000313" key="5">
    <source>
        <dbReference type="EMBL" id="KAK9828949.1"/>
    </source>
</evidence>
<evidence type="ECO:0000256" key="1">
    <source>
        <dbReference type="ARBA" id="ARBA00022737"/>
    </source>
</evidence>
<feature type="repeat" description="ANK" evidence="3">
    <location>
        <begin position="629"/>
        <end position="661"/>
    </location>
</feature>
<keyword evidence="1" id="KW-0677">Repeat</keyword>
<feature type="repeat" description="ANK" evidence="3">
    <location>
        <begin position="662"/>
        <end position="694"/>
    </location>
</feature>
<dbReference type="InterPro" id="IPR036770">
    <property type="entry name" value="Ankyrin_rpt-contain_sf"/>
</dbReference>
<evidence type="ECO:0000259" key="4">
    <source>
        <dbReference type="Pfam" id="PF01636"/>
    </source>
</evidence>
<dbReference type="SUPFAM" id="SSF56112">
    <property type="entry name" value="Protein kinase-like (PK-like)"/>
    <property type="match status" value="1"/>
</dbReference>
<dbReference type="InterPro" id="IPR002575">
    <property type="entry name" value="Aminoglycoside_PTrfase"/>
</dbReference>
<dbReference type="Pfam" id="PF01636">
    <property type="entry name" value="APH"/>
    <property type="match status" value="1"/>
</dbReference>
<organism evidence="5 6">
    <name type="scientific">[Myrmecia] bisecta</name>
    <dbReference type="NCBI Taxonomy" id="41462"/>
    <lineage>
        <taxon>Eukaryota</taxon>
        <taxon>Viridiplantae</taxon>
        <taxon>Chlorophyta</taxon>
        <taxon>core chlorophytes</taxon>
        <taxon>Trebouxiophyceae</taxon>
        <taxon>Trebouxiales</taxon>
        <taxon>Trebouxiaceae</taxon>
        <taxon>Myrmecia</taxon>
    </lineage>
</organism>
<dbReference type="PROSITE" id="PS50297">
    <property type="entry name" value="ANK_REP_REGION"/>
    <property type="match status" value="3"/>
</dbReference>
<feature type="domain" description="Aminoglycoside phosphotransferase" evidence="4">
    <location>
        <begin position="399"/>
        <end position="448"/>
    </location>
</feature>
<accession>A0AAW1R5N3</accession>
<dbReference type="Gene3D" id="1.25.40.20">
    <property type="entry name" value="Ankyrin repeat-containing domain"/>
    <property type="match status" value="1"/>
</dbReference>
<dbReference type="SMART" id="SM00248">
    <property type="entry name" value="ANK"/>
    <property type="match status" value="3"/>
</dbReference>
<dbReference type="InterPro" id="IPR002110">
    <property type="entry name" value="Ankyrin_rpt"/>
</dbReference>
<dbReference type="GO" id="GO:0085020">
    <property type="term" value="P:protein K6-linked ubiquitination"/>
    <property type="evidence" value="ECO:0007669"/>
    <property type="project" value="TreeGrafter"/>
</dbReference>
<evidence type="ECO:0000313" key="6">
    <source>
        <dbReference type="Proteomes" id="UP001489004"/>
    </source>
</evidence>
<proteinExistence type="predicted"/>
<sequence length="727" mass="79585">MAKRAHIFDGTTRTILKFDTPAVLLAKVKAKGWRPEIGDVLLLANSDVEILLEEDLPDQADLHLELRRHPTGTAQVAPIGAYADRTAHYVDQLFAPLSSEEFPFQLDVPALNAMLHRPLHTVPVSLPHEFNKLDSLCPGLGQLRQDEHAFQLVNGLRPTINFQQHVHRGSEHTSINSKKSKRDHLLTIANINIIGAEDKPNVAQFPEAEKDLQEKHAGSNAALYGRLTYIILLATAGPFMKVFAMPNMPNAEMLLIVDKMEVASALQRPLAFRILINLFRWARSVHTLNLLPPPPPAALAQPFSRPSPYGVGHVTLTLQMHHVDKSFVVPIARLQSLMAVYRALTTERIAGVIQCERMKVNGVDVALDRKVRLPSSLPDPVPVELRLTPVGAQLEVRSSAELGTLLRSLLATLAALHSAGLVHRDIRSANVIWSGRTWLLIDWELAGWDGEGVWFDSEMLPPAVRENRRGYCHADDLWQVPVGLPPGMDPALAKQVIEYLQQNPEAAKQSYAEMAQQLVHMQERPADPAQQQALMLLKDDPEMKPMVEDIAANGTAAMEKYWIDTELMSKISQKLSALGVGPPTGPATPAKGSKTGPVEDLHTAAKLGDLEALRRLLEAGADVNKQDARGITPLGVAVGFNKVPVIKELLAAKADVSLLDAKDNSVLHYAAGYGRREAAELLLEAGASLDCRNVDGQTPVDVAELNREAKMVAFESKSGQAAGSKYI</sequence>
<evidence type="ECO:0000256" key="3">
    <source>
        <dbReference type="PROSITE-ProRule" id="PRU00023"/>
    </source>
</evidence>
<dbReference type="PANTHER" id="PTHR24171">
    <property type="entry name" value="ANKYRIN REPEAT DOMAIN-CONTAINING PROTEIN 39-RELATED"/>
    <property type="match status" value="1"/>
</dbReference>
<dbReference type="Gene3D" id="1.10.510.10">
    <property type="entry name" value="Transferase(Phosphotransferase) domain 1"/>
    <property type="match status" value="1"/>
</dbReference>
<keyword evidence="6" id="KW-1185">Reference proteome</keyword>
<dbReference type="InterPro" id="IPR011009">
    <property type="entry name" value="Kinase-like_dom_sf"/>
</dbReference>
<dbReference type="SUPFAM" id="SSF48403">
    <property type="entry name" value="Ankyrin repeat"/>
    <property type="match status" value="1"/>
</dbReference>
<reference evidence="5 6" key="1">
    <citation type="journal article" date="2024" name="Nat. Commun.">
        <title>Phylogenomics reveals the evolutionary origins of lichenization in chlorophyte algae.</title>
        <authorList>
            <person name="Puginier C."/>
            <person name="Libourel C."/>
            <person name="Otte J."/>
            <person name="Skaloud P."/>
            <person name="Haon M."/>
            <person name="Grisel S."/>
            <person name="Petersen M."/>
            <person name="Berrin J.G."/>
            <person name="Delaux P.M."/>
            <person name="Dal Grande F."/>
            <person name="Keller J."/>
        </authorList>
    </citation>
    <scope>NUCLEOTIDE SEQUENCE [LARGE SCALE GENOMIC DNA]</scope>
    <source>
        <strain evidence="5 6">SAG 2043</strain>
    </source>
</reference>
<dbReference type="PANTHER" id="PTHR24171:SF8">
    <property type="entry name" value="BRCA1-ASSOCIATED RING DOMAIN PROTEIN 1"/>
    <property type="match status" value="1"/>
</dbReference>
<evidence type="ECO:0000256" key="2">
    <source>
        <dbReference type="ARBA" id="ARBA00023043"/>
    </source>
</evidence>
<protein>
    <recommendedName>
        <fullName evidence="4">Aminoglycoside phosphotransferase domain-containing protein</fullName>
    </recommendedName>
</protein>